<dbReference type="GO" id="GO:0005737">
    <property type="term" value="C:cytoplasm"/>
    <property type="evidence" value="ECO:0007669"/>
    <property type="project" value="UniProtKB-SubCell"/>
</dbReference>
<dbReference type="Pfam" id="PF03095">
    <property type="entry name" value="PTPA"/>
    <property type="match status" value="1"/>
</dbReference>
<evidence type="ECO:0000256" key="6">
    <source>
        <dbReference type="ARBA" id="ARBA00023110"/>
    </source>
</evidence>
<sequence length="383" mass="43516">MASPSESAVKPASPAGTSANAAPAEEPEGYFVPKRHVFAIFDMAKWYRSEAYDKYLNFLHRINDSVIGVSNNANVEISDRVKSVIKLIDTLSSWTSDFPPVDMQEQRFGNKAYRLWHTRLTEQATDLIKDLLPEEHKAAVVELRPYLLDSFGNATRIDYGSGHEAAFLFFLLCCYETNVLIAPDDDQATVLRLFAHYLRFCRKLQTTYRMEPAGSRGVHAIDDYQFVPFIFGSAQLIGNKKRLIPDSYLNANTVEANRDDNLFFEAIQYINETKYGPFYEHSNQLYNISSVAKWEKVNSGMFKMYEGECLKKFPVAQHFVFGSILSIKQRPRFELEAAAVREAAIAHEKAEKEKAEQAEKEKHPITANVDHMNAIAEDVEASQ</sequence>
<comment type="similarity">
    <text evidence="3 10">Belongs to the PTPA-type PPIase family.</text>
</comment>
<keyword evidence="12" id="KW-1185">Reference proteome</keyword>
<dbReference type="FunFam" id="1.20.120.1150:FF:000002">
    <property type="entry name" value="Serine/threonine-protein phosphatase 2A activator"/>
    <property type="match status" value="1"/>
</dbReference>
<evidence type="ECO:0000256" key="5">
    <source>
        <dbReference type="ARBA" id="ARBA00022490"/>
    </source>
</evidence>
<feature type="compositionally biased region" description="Basic and acidic residues" evidence="11">
    <location>
        <begin position="349"/>
        <end position="364"/>
    </location>
</feature>
<dbReference type="InterPro" id="IPR037218">
    <property type="entry name" value="PTPA_sf"/>
</dbReference>
<keyword evidence="7 10" id="KW-0413">Isomerase</keyword>
<evidence type="ECO:0000256" key="9">
    <source>
        <dbReference type="ARBA" id="ARBA00044820"/>
    </source>
</evidence>
<evidence type="ECO:0000256" key="8">
    <source>
        <dbReference type="ARBA" id="ARBA00044786"/>
    </source>
</evidence>
<dbReference type="CDD" id="cd04087">
    <property type="entry name" value="PTPA"/>
    <property type="match status" value="1"/>
</dbReference>
<evidence type="ECO:0000313" key="13">
    <source>
        <dbReference type="WBParaSite" id="Pan_g15866.t1"/>
    </source>
</evidence>
<dbReference type="EC" id="5.2.1.8" evidence="4 10"/>
<comment type="subcellular location">
    <subcellularLocation>
        <location evidence="2 10">Cytoplasm</location>
    </subcellularLocation>
</comment>
<dbReference type="GO" id="GO:0003755">
    <property type="term" value="F:peptidyl-prolyl cis-trans isomerase activity"/>
    <property type="evidence" value="ECO:0007669"/>
    <property type="project" value="UniProtKB-KW"/>
</dbReference>
<dbReference type="PIRSF" id="PIRSF016325">
    <property type="entry name" value="Phstyr_phstse_ac"/>
    <property type="match status" value="1"/>
</dbReference>
<dbReference type="GO" id="GO:0007052">
    <property type="term" value="P:mitotic spindle organization"/>
    <property type="evidence" value="ECO:0007669"/>
    <property type="project" value="TreeGrafter"/>
</dbReference>
<dbReference type="GO" id="GO:0005634">
    <property type="term" value="C:nucleus"/>
    <property type="evidence" value="ECO:0007669"/>
    <property type="project" value="TreeGrafter"/>
</dbReference>
<dbReference type="GO" id="GO:0008160">
    <property type="term" value="F:protein tyrosine phosphatase activator activity"/>
    <property type="evidence" value="ECO:0007669"/>
    <property type="project" value="TreeGrafter"/>
</dbReference>
<reference evidence="13" key="2">
    <citation type="submission" date="2020-10" db="UniProtKB">
        <authorList>
            <consortium name="WormBaseParasite"/>
        </authorList>
    </citation>
    <scope>IDENTIFICATION</scope>
</reference>
<dbReference type="WBParaSite" id="Pan_g15866.t1">
    <property type="protein sequence ID" value="Pan_g15866.t1"/>
    <property type="gene ID" value="Pan_g15866"/>
</dbReference>
<evidence type="ECO:0000256" key="7">
    <source>
        <dbReference type="ARBA" id="ARBA00023235"/>
    </source>
</evidence>
<comment type="catalytic activity">
    <reaction evidence="1 10">
        <text>[protein]-peptidylproline (omega=180) = [protein]-peptidylproline (omega=0)</text>
        <dbReference type="Rhea" id="RHEA:16237"/>
        <dbReference type="Rhea" id="RHEA-COMP:10747"/>
        <dbReference type="Rhea" id="RHEA-COMP:10748"/>
        <dbReference type="ChEBI" id="CHEBI:83833"/>
        <dbReference type="ChEBI" id="CHEBI:83834"/>
        <dbReference type="EC" id="5.2.1.8"/>
    </reaction>
</comment>
<accession>A0A7E4V453</accession>
<dbReference type="InterPro" id="IPR043170">
    <property type="entry name" value="PTPA_C_lid"/>
</dbReference>
<comment type="function">
    <text evidence="10">PPIases accelerate the folding of proteins. It catalyzes the cis-trans isomerization of proline imidic peptide bonds in oligopeptides.</text>
</comment>
<keyword evidence="5 10" id="KW-0963">Cytoplasm</keyword>
<reference evidence="12" key="1">
    <citation type="journal article" date="2013" name="Genetics">
        <title>The draft genome and transcriptome of Panagrellus redivivus are shaped by the harsh demands of a free-living lifestyle.</title>
        <authorList>
            <person name="Srinivasan J."/>
            <person name="Dillman A.R."/>
            <person name="Macchietto M.G."/>
            <person name="Heikkinen L."/>
            <person name="Lakso M."/>
            <person name="Fracchia K.M."/>
            <person name="Antoshechkin I."/>
            <person name="Mortazavi A."/>
            <person name="Wong G."/>
            <person name="Sternberg P.W."/>
        </authorList>
    </citation>
    <scope>NUCLEOTIDE SEQUENCE [LARGE SCALE GENOMIC DNA]</scope>
    <source>
        <strain evidence="12">MT8872</strain>
    </source>
</reference>
<protein>
    <recommendedName>
        <fullName evidence="8 10">Serine/threonine-protein phosphatase 2A activator</fullName>
        <ecNumber evidence="4 10">5.2.1.8</ecNumber>
    </recommendedName>
    <alternativeName>
        <fullName evidence="9 10">Phosphotyrosyl phosphatase activator</fullName>
    </alternativeName>
</protein>
<name>A0A7E4V453_PANRE</name>
<evidence type="ECO:0000256" key="11">
    <source>
        <dbReference type="SAM" id="MobiDB-lite"/>
    </source>
</evidence>
<organism evidence="12 13">
    <name type="scientific">Panagrellus redivivus</name>
    <name type="common">Microworm</name>
    <dbReference type="NCBI Taxonomy" id="6233"/>
    <lineage>
        <taxon>Eukaryota</taxon>
        <taxon>Metazoa</taxon>
        <taxon>Ecdysozoa</taxon>
        <taxon>Nematoda</taxon>
        <taxon>Chromadorea</taxon>
        <taxon>Rhabditida</taxon>
        <taxon>Tylenchina</taxon>
        <taxon>Panagrolaimomorpha</taxon>
        <taxon>Panagrolaimoidea</taxon>
        <taxon>Panagrolaimidae</taxon>
        <taxon>Panagrellus</taxon>
    </lineage>
</organism>
<dbReference type="Proteomes" id="UP000492821">
    <property type="component" value="Unassembled WGS sequence"/>
</dbReference>
<dbReference type="PANTHER" id="PTHR10012">
    <property type="entry name" value="SERINE/THREONINE-PROTEIN PHOSPHATASE 2A REGULATORY SUBUNIT B"/>
    <property type="match status" value="1"/>
</dbReference>
<evidence type="ECO:0000256" key="1">
    <source>
        <dbReference type="ARBA" id="ARBA00000971"/>
    </source>
</evidence>
<evidence type="ECO:0000256" key="10">
    <source>
        <dbReference type="RuleBase" id="RU361210"/>
    </source>
</evidence>
<proteinExistence type="inferred from homology"/>
<dbReference type="SUPFAM" id="SSF140984">
    <property type="entry name" value="PTPA-like"/>
    <property type="match status" value="1"/>
</dbReference>
<evidence type="ECO:0000256" key="3">
    <source>
        <dbReference type="ARBA" id="ARBA00011019"/>
    </source>
</evidence>
<dbReference type="InterPro" id="IPR004327">
    <property type="entry name" value="Phstyr_phstse_ac"/>
</dbReference>
<keyword evidence="6 10" id="KW-0697">Rotamase</keyword>
<dbReference type="Gene3D" id="1.20.120.1150">
    <property type="match status" value="1"/>
</dbReference>
<feature type="region of interest" description="Disordered" evidence="11">
    <location>
        <begin position="349"/>
        <end position="369"/>
    </location>
</feature>
<evidence type="ECO:0000256" key="2">
    <source>
        <dbReference type="ARBA" id="ARBA00004496"/>
    </source>
</evidence>
<dbReference type="AlphaFoldDB" id="A0A7E4V453"/>
<dbReference type="PANTHER" id="PTHR10012:SF0">
    <property type="entry name" value="SERINE_THREONINE-PROTEIN PHOSPHATASE 2A ACTIVATOR"/>
    <property type="match status" value="1"/>
</dbReference>
<dbReference type="GO" id="GO:0000159">
    <property type="term" value="C:protein phosphatase type 2A complex"/>
    <property type="evidence" value="ECO:0007669"/>
    <property type="project" value="TreeGrafter"/>
</dbReference>
<feature type="region of interest" description="Disordered" evidence="11">
    <location>
        <begin position="1"/>
        <end position="25"/>
    </location>
</feature>
<evidence type="ECO:0000313" key="12">
    <source>
        <dbReference type="Proteomes" id="UP000492821"/>
    </source>
</evidence>
<evidence type="ECO:0000256" key="4">
    <source>
        <dbReference type="ARBA" id="ARBA00013194"/>
    </source>
</evidence>